<sequence length="574" mass="64426">MVLFTMHIVLVWKEEPALLLPLQKVLIKFKLLPQGFHSAVIGGHTVVLTDFCHWGNQAYTNGDLSKAEDCYTQGVNCISQSETSKSCLRALMLCYSNRAATRMSLGRMREALGDCLLAAGIDHNFLRVQVRAASCYLALGEVEDASLYFKKCLQLGNDSCVDRKIAVEASDGLQKTQKVSDCMNHSAELLEQRTSRDVETALGILDEALIISSFSEKLLEMKAEALFMNSPTLGSDGHLANLDGSGLSKDSSFRLWRVRLIFKSYFYLGRLEDALTLLEKQKEFGSSCYLDCAGMGTKLWNHPYPWLPLFVNYCVISERDPLWKKIIEGNFGEEEGGWRSGVVIKPLRVGVWKEIGKQLDFFIQRLPLRNLNDWELGVIEGFLSKLQGQTIKMEEEDRVVWKEDNKGVFSNAGNEAFQSGRHAEAVEHYTAALSCNIVSRPFTAICFCNRSAAHKALGQISDAIADCSLAIALDGNYLKAISRRATLFEMIRDYGQATSDLQRLVSLLSKQLEEKVNQPGGYDRSTSFGNDLRQAQLRLSLMEEEDRKDIPLDMYLIFSEHPLRVARLSYGKKA</sequence>
<dbReference type="PANTHER" id="PTHR45181:SF4">
    <property type="entry name" value="HEAT SHOCK PROTEIN DNAJ WITH TETRATRICOPEPTIDE REPEAT-CONTAINING PROTEIN"/>
    <property type="match status" value="1"/>
</dbReference>
<dbReference type="SUPFAM" id="SSF48452">
    <property type="entry name" value="TPR-like"/>
    <property type="match status" value="2"/>
</dbReference>
<organism evidence="1 2">
    <name type="scientific">Vitis vinifera</name>
    <name type="common">Grape</name>
    <dbReference type="NCBI Taxonomy" id="29760"/>
    <lineage>
        <taxon>Eukaryota</taxon>
        <taxon>Viridiplantae</taxon>
        <taxon>Streptophyta</taxon>
        <taxon>Embryophyta</taxon>
        <taxon>Tracheophyta</taxon>
        <taxon>Spermatophyta</taxon>
        <taxon>Magnoliopsida</taxon>
        <taxon>eudicotyledons</taxon>
        <taxon>Gunneridae</taxon>
        <taxon>Pentapetalae</taxon>
        <taxon>rosids</taxon>
        <taxon>Vitales</taxon>
        <taxon>Vitaceae</taxon>
        <taxon>Viteae</taxon>
        <taxon>Vitis</taxon>
    </lineage>
</organism>
<dbReference type="EMBL" id="QGNW01000007">
    <property type="protein sequence ID" value="RVX20415.1"/>
    <property type="molecule type" value="Genomic_DNA"/>
</dbReference>
<dbReference type="PANTHER" id="PTHR45181">
    <property type="entry name" value="HEAT SHOCK PROTEIN DNAJ WITH TETRATRICOPEPTIDE REPEAT-CONTAINING PROTEIN"/>
    <property type="match status" value="1"/>
</dbReference>
<dbReference type="Proteomes" id="UP000288805">
    <property type="component" value="Unassembled WGS sequence"/>
</dbReference>
<dbReference type="Pfam" id="PF13181">
    <property type="entry name" value="TPR_8"/>
    <property type="match status" value="1"/>
</dbReference>
<protein>
    <submittedName>
        <fullName evidence="1">DnaJ-like subfamily C member 7</fullName>
    </submittedName>
</protein>
<dbReference type="AlphaFoldDB" id="A0A438KGT7"/>
<dbReference type="SMART" id="SM00028">
    <property type="entry name" value="TPR"/>
    <property type="match status" value="6"/>
</dbReference>
<comment type="caution">
    <text evidence="1">The sequence shown here is derived from an EMBL/GenBank/DDBJ whole genome shotgun (WGS) entry which is preliminary data.</text>
</comment>
<gene>
    <name evidence="1" type="primary">DNAJC7</name>
    <name evidence="1" type="ORF">CK203_004596</name>
</gene>
<accession>A0A438KGT7</accession>
<evidence type="ECO:0000313" key="2">
    <source>
        <dbReference type="Proteomes" id="UP000288805"/>
    </source>
</evidence>
<reference evidence="1 2" key="1">
    <citation type="journal article" date="2018" name="PLoS Genet.">
        <title>Population sequencing reveals clonal diversity and ancestral inbreeding in the grapevine cultivar Chardonnay.</title>
        <authorList>
            <person name="Roach M.J."/>
            <person name="Johnson D.L."/>
            <person name="Bohlmann J."/>
            <person name="van Vuuren H.J."/>
            <person name="Jones S.J."/>
            <person name="Pretorius I.S."/>
            <person name="Schmidt S.A."/>
            <person name="Borneman A.R."/>
        </authorList>
    </citation>
    <scope>NUCLEOTIDE SEQUENCE [LARGE SCALE GENOMIC DNA]</scope>
    <source>
        <strain evidence="2">cv. Chardonnay</strain>
        <tissue evidence="1">Leaf</tissue>
    </source>
</reference>
<dbReference type="InterPro" id="IPR019734">
    <property type="entry name" value="TPR_rpt"/>
</dbReference>
<dbReference type="Gene3D" id="1.25.40.10">
    <property type="entry name" value="Tetratricopeptide repeat domain"/>
    <property type="match status" value="2"/>
</dbReference>
<evidence type="ECO:0000313" key="1">
    <source>
        <dbReference type="EMBL" id="RVX20415.1"/>
    </source>
</evidence>
<name>A0A438KGT7_VITVI</name>
<proteinExistence type="predicted"/>
<dbReference type="InterPro" id="IPR011990">
    <property type="entry name" value="TPR-like_helical_dom_sf"/>
</dbReference>